<evidence type="ECO:0000256" key="2">
    <source>
        <dbReference type="ARBA" id="ARBA00022730"/>
    </source>
</evidence>
<proteinExistence type="inferred from homology"/>
<feature type="domain" description="Large ribosomal subunit protein uL15/eL18" evidence="8">
    <location>
        <begin position="74"/>
        <end position="143"/>
    </location>
</feature>
<dbReference type="GO" id="GO:0006412">
    <property type="term" value="P:translation"/>
    <property type="evidence" value="ECO:0007669"/>
    <property type="project" value="UniProtKB-UniRule"/>
</dbReference>
<keyword evidence="10" id="KW-1185">Reference proteome</keyword>
<protein>
    <recommendedName>
        <fullName evidence="6 7">Large ribosomal subunit protein uL15</fullName>
    </recommendedName>
</protein>
<accession>A0A0F7FIL0</accession>
<evidence type="ECO:0000256" key="6">
    <source>
        <dbReference type="ARBA" id="ARBA00035200"/>
    </source>
</evidence>
<organism evidence="9 10">
    <name type="scientific">Infirmifilum uzonense</name>
    <dbReference type="NCBI Taxonomy" id="1550241"/>
    <lineage>
        <taxon>Archaea</taxon>
        <taxon>Thermoproteota</taxon>
        <taxon>Thermoprotei</taxon>
        <taxon>Thermofilales</taxon>
        <taxon>Thermofilaceae</taxon>
        <taxon>Infirmifilum</taxon>
    </lineage>
</organism>
<comment type="function">
    <text evidence="7">Binds to the 23S rRNA.</text>
</comment>
<dbReference type="STRING" id="1550241.MA03_00355"/>
<dbReference type="Gene3D" id="3.100.10.10">
    <property type="match status" value="1"/>
</dbReference>
<dbReference type="InterPro" id="IPR030878">
    <property type="entry name" value="Ribosomal_uL15"/>
</dbReference>
<dbReference type="FunFam" id="4.10.990.10:FF:000001">
    <property type="entry name" value="50S ribosomal protein L15"/>
    <property type="match status" value="1"/>
</dbReference>
<dbReference type="SUPFAM" id="SSF52080">
    <property type="entry name" value="Ribosomal proteins L15p and L18e"/>
    <property type="match status" value="1"/>
</dbReference>
<dbReference type="GeneID" id="25400636"/>
<dbReference type="HAMAP" id="MF_01341">
    <property type="entry name" value="Ribosomal_uL15"/>
    <property type="match status" value="1"/>
</dbReference>
<evidence type="ECO:0000313" key="9">
    <source>
        <dbReference type="EMBL" id="AKG39258.1"/>
    </source>
</evidence>
<evidence type="ECO:0000256" key="3">
    <source>
        <dbReference type="ARBA" id="ARBA00022884"/>
    </source>
</evidence>
<dbReference type="PATRIC" id="fig|1550241.5.peg.70"/>
<dbReference type="HOGENOM" id="CLU_109163_0_0_2"/>
<evidence type="ECO:0000259" key="8">
    <source>
        <dbReference type="Pfam" id="PF00828"/>
    </source>
</evidence>
<dbReference type="Proteomes" id="UP000067434">
    <property type="component" value="Chromosome"/>
</dbReference>
<evidence type="ECO:0000256" key="7">
    <source>
        <dbReference type="HAMAP-Rule" id="MF_01341"/>
    </source>
</evidence>
<dbReference type="InterPro" id="IPR027386">
    <property type="entry name" value="Rbsml_uL15_N"/>
</dbReference>
<dbReference type="AlphaFoldDB" id="A0A0F7FIL0"/>
<keyword evidence="2 7" id="KW-0699">rRNA-binding</keyword>
<reference evidence="9 10" key="1">
    <citation type="journal article" date="2015" name="Stand. Genomic Sci.">
        <title>Complete genome sequence of and proposal of Thermofilum uzonense sp. nov. a novel hyperthermophilic crenarchaeon and emended description of the genus Thermofilum.</title>
        <authorList>
            <person name="Toshchakov S.V."/>
            <person name="Korzhenkov A.A."/>
            <person name="Samarov N.I."/>
            <person name="Mazunin I.O."/>
            <person name="Mozhey O.I."/>
            <person name="Shmyr I.S."/>
            <person name="Derbikova K.S."/>
            <person name="Taranov E.A."/>
            <person name="Dominova I.N."/>
            <person name="Bonch-Osmolovskaya E.A."/>
            <person name="Patrushev M.V."/>
            <person name="Podosokorskaya O.A."/>
            <person name="Kublanov I.V."/>
        </authorList>
    </citation>
    <scope>NUCLEOTIDE SEQUENCE [LARGE SCALE GENOMIC DNA]</scope>
    <source>
        <strain evidence="9 10">1807-2</strain>
    </source>
</reference>
<dbReference type="KEGG" id="thf:MA03_00355"/>
<evidence type="ECO:0000256" key="5">
    <source>
        <dbReference type="ARBA" id="ARBA00023274"/>
    </source>
</evidence>
<dbReference type="InterPro" id="IPR021131">
    <property type="entry name" value="Ribosomal_uL15/eL18"/>
</dbReference>
<name>A0A0F7FIL0_9CREN</name>
<dbReference type="EMBL" id="CP009961">
    <property type="protein sequence ID" value="AKG39258.1"/>
    <property type="molecule type" value="Genomic_DNA"/>
</dbReference>
<dbReference type="Gene3D" id="4.10.990.10">
    <property type="match status" value="1"/>
</dbReference>
<evidence type="ECO:0000256" key="4">
    <source>
        <dbReference type="ARBA" id="ARBA00022980"/>
    </source>
</evidence>
<dbReference type="PANTHER" id="PTHR11721:SF3">
    <property type="entry name" value="LARGE RIBOSOMAL SUBUNIT PROTEIN UL15"/>
    <property type="match status" value="1"/>
</dbReference>
<dbReference type="PANTHER" id="PTHR11721">
    <property type="entry name" value="60S RIBOSOMAL PROTEIN L27A"/>
    <property type="match status" value="1"/>
</dbReference>
<keyword evidence="3 7" id="KW-0694">RNA-binding</keyword>
<dbReference type="OrthoDB" id="9418at2157"/>
<comment type="similarity">
    <text evidence="1 7">Belongs to the universal ribosomal protein uL15 family.</text>
</comment>
<evidence type="ECO:0000256" key="1">
    <source>
        <dbReference type="ARBA" id="ARBA00007320"/>
    </source>
</evidence>
<evidence type="ECO:0000313" key="10">
    <source>
        <dbReference type="Proteomes" id="UP000067434"/>
    </source>
</evidence>
<comment type="subunit">
    <text evidence="7">Part of the 50S ribosomal subunit.</text>
</comment>
<dbReference type="Pfam" id="PF00828">
    <property type="entry name" value="Ribosomal_L27A"/>
    <property type="match status" value="1"/>
</dbReference>
<sequence>MVRRKERKSKYFRGSRTHGWGRVAQHRRSGRKGGRGFVGYHKHKWSWTVKYAPDLYGSYGFKRHPSIVVQYATINVGVLDERLEKLVEAGLASKSGDKYFVDLSKLGINKLTGSGRISKKVVVTVAKATDKALQKIKEAGGDVLIPGDEN</sequence>
<dbReference type="GO" id="GO:0019843">
    <property type="term" value="F:rRNA binding"/>
    <property type="evidence" value="ECO:0007669"/>
    <property type="project" value="UniProtKB-UniRule"/>
</dbReference>
<dbReference type="GO" id="GO:0003735">
    <property type="term" value="F:structural constituent of ribosome"/>
    <property type="evidence" value="ECO:0007669"/>
    <property type="project" value="InterPro"/>
</dbReference>
<dbReference type="GO" id="GO:0022625">
    <property type="term" value="C:cytosolic large ribosomal subunit"/>
    <property type="evidence" value="ECO:0007669"/>
    <property type="project" value="TreeGrafter"/>
</dbReference>
<dbReference type="RefSeq" id="WP_052884836.1">
    <property type="nucleotide sequence ID" value="NZ_CP009961.1"/>
</dbReference>
<gene>
    <name evidence="7" type="primary">rpl15</name>
    <name evidence="9" type="ORF">MA03_00355</name>
</gene>
<dbReference type="InterPro" id="IPR036227">
    <property type="entry name" value="Ribosomal_uL15/eL18_sf"/>
</dbReference>
<keyword evidence="4 7" id="KW-0689">Ribosomal protein</keyword>
<keyword evidence="5 7" id="KW-0687">Ribonucleoprotein</keyword>